<dbReference type="EMBL" id="CP033577">
    <property type="protein sequence ID" value="AYV20097.1"/>
    <property type="molecule type" value="Genomic_DNA"/>
</dbReference>
<accession>A0A3G4V5N6</accession>
<sequence>MKSLSLIFIGLLSFSVFASGVPSENFNPNKNDPAYVAQDKSQPIEQRIDALESLRITPSQNALIAIARALKEDNERIQHAAIVGSDGLALDYRWELISPFLGDTSPTLSYAATYSLAKMYPTLTTTMRNKLDLYIPKLEQYYKLKHDAFSTFKLAEVYQASGDTKKAITTYKSLIEEDSSNQAFWVGLSESYRADSHTDKALDVLNEGILLNPNASQLYYARALARVRNDNKREALSDFKSAAVLAETNSYYWYLYAVAQKGFDLEKSVPLFEHAYQLSGSAEQLYTLCSVYIKSNNTAAKSCLNELKPRVPQANYDALQSELLHKTKR</sequence>
<organism evidence="3 4">
    <name type="scientific">Vibrio mediterranei</name>
    <dbReference type="NCBI Taxonomy" id="689"/>
    <lineage>
        <taxon>Bacteria</taxon>
        <taxon>Pseudomonadati</taxon>
        <taxon>Pseudomonadota</taxon>
        <taxon>Gammaproteobacteria</taxon>
        <taxon>Vibrionales</taxon>
        <taxon>Vibrionaceae</taxon>
        <taxon>Vibrio</taxon>
    </lineage>
</organism>
<evidence type="ECO:0000313" key="4">
    <source>
        <dbReference type="Proteomes" id="UP000279760"/>
    </source>
</evidence>
<keyword evidence="1" id="KW-0802">TPR repeat</keyword>
<evidence type="ECO:0000256" key="1">
    <source>
        <dbReference type="PROSITE-ProRule" id="PRU00339"/>
    </source>
</evidence>
<name>A0A3G4V5N6_9VIBR</name>
<dbReference type="SMART" id="SM00028">
    <property type="entry name" value="TPR"/>
    <property type="match status" value="2"/>
</dbReference>
<dbReference type="AlphaFoldDB" id="A0A3G4V5N6"/>
<reference evidence="3 4" key="1">
    <citation type="submission" date="2018-11" db="EMBL/GenBank/DDBJ databases">
        <title>Complete Genome Sequence of Vbrio mediterranei 117-T6: a Potential Pathogen Bacteria Isolated from the Conchocelis of Pyropia.</title>
        <authorList>
            <person name="Liu Q."/>
        </authorList>
    </citation>
    <scope>NUCLEOTIDE SEQUENCE [LARGE SCALE GENOMIC DNA]</scope>
    <source>
        <strain evidence="3 4">117-T6</strain>
    </source>
</reference>
<dbReference type="InterPro" id="IPR011990">
    <property type="entry name" value="TPR-like_helical_dom_sf"/>
</dbReference>
<gene>
    <name evidence="3" type="ORF">ECB94_01745</name>
</gene>
<keyword evidence="2" id="KW-0732">Signal</keyword>
<dbReference type="Gene3D" id="1.25.40.10">
    <property type="entry name" value="Tetratricopeptide repeat domain"/>
    <property type="match status" value="1"/>
</dbReference>
<evidence type="ECO:0000313" key="3">
    <source>
        <dbReference type="EMBL" id="AYV20097.1"/>
    </source>
</evidence>
<dbReference type="PROSITE" id="PS50005">
    <property type="entry name" value="TPR"/>
    <property type="match status" value="1"/>
</dbReference>
<feature type="signal peptide" evidence="2">
    <location>
        <begin position="1"/>
        <end position="18"/>
    </location>
</feature>
<dbReference type="RefSeq" id="WP_124939835.1">
    <property type="nucleotide sequence ID" value="NZ_CP033577.1"/>
</dbReference>
<evidence type="ECO:0008006" key="5">
    <source>
        <dbReference type="Google" id="ProtNLM"/>
    </source>
</evidence>
<dbReference type="SUPFAM" id="SSF48452">
    <property type="entry name" value="TPR-like"/>
    <property type="match status" value="1"/>
</dbReference>
<feature type="repeat" description="TPR" evidence="1">
    <location>
        <begin position="148"/>
        <end position="181"/>
    </location>
</feature>
<feature type="chain" id="PRO_5018183370" description="Tetratricopeptide repeat protein" evidence="2">
    <location>
        <begin position="19"/>
        <end position="329"/>
    </location>
</feature>
<protein>
    <recommendedName>
        <fullName evidence="5">Tetratricopeptide repeat protein</fullName>
    </recommendedName>
</protein>
<proteinExistence type="predicted"/>
<dbReference type="Pfam" id="PF14559">
    <property type="entry name" value="TPR_19"/>
    <property type="match status" value="1"/>
</dbReference>
<dbReference type="Proteomes" id="UP000279760">
    <property type="component" value="Chromosome 1"/>
</dbReference>
<dbReference type="InterPro" id="IPR019734">
    <property type="entry name" value="TPR_rpt"/>
</dbReference>
<evidence type="ECO:0000256" key="2">
    <source>
        <dbReference type="SAM" id="SignalP"/>
    </source>
</evidence>